<name>A0AAD5KL24_9FUNG</name>
<keyword evidence="2" id="KW-1133">Transmembrane helix</keyword>
<feature type="compositionally biased region" description="Low complexity" evidence="1">
    <location>
        <begin position="93"/>
        <end position="110"/>
    </location>
</feature>
<comment type="caution">
    <text evidence="3">The sequence shown here is derived from an EMBL/GenBank/DDBJ whole genome shotgun (WGS) entry which is preliminary data.</text>
</comment>
<dbReference type="EMBL" id="JAIXMP010000004">
    <property type="protein sequence ID" value="KAI9274561.1"/>
    <property type="molecule type" value="Genomic_DNA"/>
</dbReference>
<reference evidence="3" key="2">
    <citation type="submission" date="2023-02" db="EMBL/GenBank/DDBJ databases">
        <authorList>
            <consortium name="DOE Joint Genome Institute"/>
            <person name="Mondo S.J."/>
            <person name="Chang Y."/>
            <person name="Wang Y."/>
            <person name="Ahrendt S."/>
            <person name="Andreopoulos W."/>
            <person name="Barry K."/>
            <person name="Beard J."/>
            <person name="Benny G.L."/>
            <person name="Blankenship S."/>
            <person name="Bonito G."/>
            <person name="Cuomo C."/>
            <person name="Desiro A."/>
            <person name="Gervers K.A."/>
            <person name="Hundley H."/>
            <person name="Kuo A."/>
            <person name="LaButti K."/>
            <person name="Lang B.F."/>
            <person name="Lipzen A."/>
            <person name="O'Donnell K."/>
            <person name="Pangilinan J."/>
            <person name="Reynolds N."/>
            <person name="Sandor L."/>
            <person name="Smith M.W."/>
            <person name="Tsang A."/>
            <person name="Grigoriev I.V."/>
            <person name="Stajich J.E."/>
            <person name="Spatafora J.W."/>
        </authorList>
    </citation>
    <scope>NUCLEOTIDE SEQUENCE</scope>
    <source>
        <strain evidence="3">RSA 2281</strain>
    </source>
</reference>
<reference evidence="3" key="1">
    <citation type="journal article" date="2022" name="IScience">
        <title>Evolution of zygomycete secretomes and the origins of terrestrial fungal ecologies.</title>
        <authorList>
            <person name="Chang Y."/>
            <person name="Wang Y."/>
            <person name="Mondo S."/>
            <person name="Ahrendt S."/>
            <person name="Andreopoulos W."/>
            <person name="Barry K."/>
            <person name="Beard J."/>
            <person name="Benny G.L."/>
            <person name="Blankenship S."/>
            <person name="Bonito G."/>
            <person name="Cuomo C."/>
            <person name="Desiro A."/>
            <person name="Gervers K.A."/>
            <person name="Hundley H."/>
            <person name="Kuo A."/>
            <person name="LaButti K."/>
            <person name="Lang B.F."/>
            <person name="Lipzen A."/>
            <person name="O'Donnell K."/>
            <person name="Pangilinan J."/>
            <person name="Reynolds N."/>
            <person name="Sandor L."/>
            <person name="Smith M.E."/>
            <person name="Tsang A."/>
            <person name="Grigoriev I.V."/>
            <person name="Stajich J.E."/>
            <person name="Spatafora J.W."/>
        </authorList>
    </citation>
    <scope>NUCLEOTIDE SEQUENCE</scope>
    <source>
        <strain evidence="3">RSA 2281</strain>
    </source>
</reference>
<evidence type="ECO:0000256" key="1">
    <source>
        <dbReference type="SAM" id="MobiDB-lite"/>
    </source>
</evidence>
<dbReference type="Proteomes" id="UP001209540">
    <property type="component" value="Unassembled WGS sequence"/>
</dbReference>
<accession>A0AAD5KL24</accession>
<evidence type="ECO:0000313" key="4">
    <source>
        <dbReference type="Proteomes" id="UP001209540"/>
    </source>
</evidence>
<keyword evidence="2" id="KW-0472">Membrane</keyword>
<feature type="region of interest" description="Disordered" evidence="1">
    <location>
        <begin position="86"/>
        <end position="110"/>
    </location>
</feature>
<proteinExistence type="predicted"/>
<feature type="transmembrane region" description="Helical" evidence="2">
    <location>
        <begin position="201"/>
        <end position="228"/>
    </location>
</feature>
<evidence type="ECO:0000313" key="3">
    <source>
        <dbReference type="EMBL" id="KAI9274561.1"/>
    </source>
</evidence>
<keyword evidence="2" id="KW-0812">Transmembrane</keyword>
<dbReference type="AlphaFoldDB" id="A0AAD5KL24"/>
<keyword evidence="4" id="KW-1185">Reference proteome</keyword>
<protein>
    <submittedName>
        <fullName evidence="3">Uncharacterized protein</fullName>
    </submittedName>
</protein>
<organism evidence="3 4">
    <name type="scientific">Phascolomyces articulosus</name>
    <dbReference type="NCBI Taxonomy" id="60185"/>
    <lineage>
        <taxon>Eukaryota</taxon>
        <taxon>Fungi</taxon>
        <taxon>Fungi incertae sedis</taxon>
        <taxon>Mucoromycota</taxon>
        <taxon>Mucoromycotina</taxon>
        <taxon>Mucoromycetes</taxon>
        <taxon>Mucorales</taxon>
        <taxon>Lichtheimiaceae</taxon>
        <taxon>Phascolomyces</taxon>
    </lineage>
</organism>
<evidence type="ECO:0000256" key="2">
    <source>
        <dbReference type="SAM" id="Phobius"/>
    </source>
</evidence>
<gene>
    <name evidence="3" type="ORF">BDA99DRAFT_242772</name>
</gene>
<sequence length="254" mass="29189">MATINEVIEQYVLEKDNHPLSLAKFIDTNRVFIASKTNFADDYKSKWSDSFHKIANEHGISVIKSSTNWDNVVAVYATCKNNNPIPEASEAAPSSSSNGSPSTVTTSTTTPKLTDEDIKKFKTMFASLNPEKFWFLQSGKIVEKCMYELAIKCTNEQSRWADHFSQGELIEIQINHKPTINQLSRDIEEYLRDDKRLVILYIYYLSFFLPLFANLSMIDIDMIIWTIYEVKMESTTSTLLHTKEQKKYSGSIHR</sequence>